<feature type="binding site" evidence="4">
    <location>
        <position position="294"/>
    </location>
    <ligand>
        <name>S-adenosyl-L-methionine</name>
        <dbReference type="ChEBI" id="CHEBI:59789"/>
    </ligand>
</feature>
<keyword evidence="1 4" id="KW-0489">Methyltransferase</keyword>
<dbReference type="SUPFAM" id="SSF50249">
    <property type="entry name" value="Nucleic acid-binding proteins"/>
    <property type="match status" value="1"/>
</dbReference>
<dbReference type="PROSITE" id="PS51687">
    <property type="entry name" value="SAM_MT_RNA_M5U"/>
    <property type="match status" value="1"/>
</dbReference>
<dbReference type="InterPro" id="IPR012340">
    <property type="entry name" value="NA-bd_OB-fold"/>
</dbReference>
<evidence type="ECO:0000256" key="2">
    <source>
        <dbReference type="ARBA" id="ARBA00022679"/>
    </source>
</evidence>
<dbReference type="OrthoDB" id="9804590at2"/>
<dbReference type="GO" id="GO:0001510">
    <property type="term" value="P:RNA methylation"/>
    <property type="evidence" value="ECO:0007669"/>
    <property type="project" value="UniProtKB-ARBA"/>
</dbReference>
<feature type="domain" description="TRAM" evidence="6">
    <location>
        <begin position="15"/>
        <end position="74"/>
    </location>
</feature>
<dbReference type="Pfam" id="PF01938">
    <property type="entry name" value="TRAM"/>
    <property type="match status" value="1"/>
</dbReference>
<dbReference type="Pfam" id="PF05958">
    <property type="entry name" value="tRNA_U5-meth_tr"/>
    <property type="match status" value="1"/>
</dbReference>
<dbReference type="EC" id="2.1.1.190" evidence="7"/>
<reference evidence="7 8" key="1">
    <citation type="journal article" date="2018" name="J. Microbiol.">
        <title>Baekduia soli gen. nov., sp. nov., a novel bacterium isolated from the soil of Baekdu Mountain and proposal of a novel family name, Baekduiaceae fam. nov.</title>
        <authorList>
            <person name="An D.S."/>
            <person name="Siddiqi M.Z."/>
            <person name="Kim K.H."/>
            <person name="Yu H.S."/>
            <person name="Im W.T."/>
        </authorList>
    </citation>
    <scope>NUCLEOTIDE SEQUENCE [LARGE SCALE GENOMIC DNA]</scope>
    <source>
        <strain evidence="7 8">BR7-21</strain>
    </source>
</reference>
<dbReference type="PANTHER" id="PTHR11061">
    <property type="entry name" value="RNA M5U METHYLTRANSFERASE"/>
    <property type="match status" value="1"/>
</dbReference>
<evidence type="ECO:0000256" key="4">
    <source>
        <dbReference type="PROSITE-ProRule" id="PRU01024"/>
    </source>
</evidence>
<keyword evidence="3 4" id="KW-0949">S-adenosyl-L-methionine</keyword>
<dbReference type="PANTHER" id="PTHR11061:SF30">
    <property type="entry name" value="TRNA (URACIL(54)-C(5))-METHYLTRANSFERASE"/>
    <property type="match status" value="1"/>
</dbReference>
<dbReference type="GO" id="GO:0008173">
    <property type="term" value="F:RNA methyltransferase activity"/>
    <property type="evidence" value="ECO:0007669"/>
    <property type="project" value="InterPro"/>
</dbReference>
<dbReference type="GO" id="GO:0006396">
    <property type="term" value="P:RNA processing"/>
    <property type="evidence" value="ECO:0007669"/>
    <property type="project" value="InterPro"/>
</dbReference>
<dbReference type="InterPro" id="IPR030390">
    <property type="entry name" value="MeTrfase_TrmA_AS"/>
</dbReference>
<dbReference type="FunFam" id="3.40.50.150:FF:000009">
    <property type="entry name" value="23S rRNA (Uracil(1939)-C(5))-methyltransferase RlmD"/>
    <property type="match status" value="1"/>
</dbReference>
<feature type="active site" evidence="5">
    <location>
        <position position="419"/>
    </location>
</feature>
<dbReference type="InterPro" id="IPR030391">
    <property type="entry name" value="MeTrfase_TrmA_CS"/>
</dbReference>
<evidence type="ECO:0000256" key="5">
    <source>
        <dbReference type="PROSITE-ProRule" id="PRU10015"/>
    </source>
</evidence>
<evidence type="ECO:0000256" key="1">
    <source>
        <dbReference type="ARBA" id="ARBA00022603"/>
    </source>
</evidence>
<accession>A0A5B8U1W0</accession>
<comment type="similarity">
    <text evidence="4">Belongs to the class I-like SAM-binding methyltransferase superfamily. RNA M5U methyltransferase family.</text>
</comment>
<evidence type="ECO:0000313" key="8">
    <source>
        <dbReference type="Proteomes" id="UP000321805"/>
    </source>
</evidence>
<dbReference type="CDD" id="cd02440">
    <property type="entry name" value="AdoMet_MTases"/>
    <property type="match status" value="1"/>
</dbReference>
<keyword evidence="2 4" id="KW-0808">Transferase</keyword>
<feature type="binding site" evidence="4">
    <location>
        <position position="392"/>
    </location>
    <ligand>
        <name>S-adenosyl-L-methionine</name>
        <dbReference type="ChEBI" id="CHEBI:59789"/>
    </ligand>
</feature>
<name>A0A5B8U1W0_9ACTN</name>
<evidence type="ECO:0000256" key="3">
    <source>
        <dbReference type="ARBA" id="ARBA00022691"/>
    </source>
</evidence>
<proteinExistence type="inferred from homology"/>
<dbReference type="KEGG" id="bsol:FSW04_04725"/>
<sequence>MSTDVPAPASARPPRPERGQEIDLRIDSLAFGGAGVARTEGGYVLFVRDAIPGDRVRAVVTKRKRHYGEARTVEVLEPAPDRLAPLADHPGAPWQVIPYARQLEIKQGQVDDALRRLGGLDGFELHDIVPAVEQWRYRNKLEFSFGTGPRPDRELICGFHAPGSWEDIVAVEDCLLQSERGNRARHEVLAWARAQGLGAYDRRTQVGALRNVVIREGRRTGELQVRLVVSGDVGLDLTSLAAAVAADSLLVTRIDTVGETTAGGQTELVTGSAPTIAEELGGLRFRLSGQAFFQTNTEMAEQLYAIAADAAGLQGWERVYDLFCGIGTIGLSLAPRAGEVWGLEIVEEAIADAIENARVNEITNAQFFAGDVRLALRELVEKAGRPDVLVVDPPRAGLSQKVVRRILEASPRRVVYVSCNPTTLAPNAAQMATEGYALRSVRPVDMFPQTPHIECVAVLERA</sequence>
<dbReference type="EMBL" id="CP042430">
    <property type="protein sequence ID" value="QEC46961.1"/>
    <property type="molecule type" value="Genomic_DNA"/>
</dbReference>
<dbReference type="PROSITE" id="PS01231">
    <property type="entry name" value="TRMA_2"/>
    <property type="match status" value="1"/>
</dbReference>
<dbReference type="Gene3D" id="3.40.50.150">
    <property type="entry name" value="Vaccinia Virus protein VP39"/>
    <property type="match status" value="1"/>
</dbReference>
<dbReference type="PROSITE" id="PS01230">
    <property type="entry name" value="TRMA_1"/>
    <property type="match status" value="1"/>
</dbReference>
<dbReference type="InterPro" id="IPR029063">
    <property type="entry name" value="SAM-dependent_MTases_sf"/>
</dbReference>
<keyword evidence="8" id="KW-1185">Reference proteome</keyword>
<organism evidence="7 8">
    <name type="scientific">Baekduia soli</name>
    <dbReference type="NCBI Taxonomy" id="496014"/>
    <lineage>
        <taxon>Bacteria</taxon>
        <taxon>Bacillati</taxon>
        <taxon>Actinomycetota</taxon>
        <taxon>Thermoleophilia</taxon>
        <taxon>Solirubrobacterales</taxon>
        <taxon>Baekduiaceae</taxon>
        <taxon>Baekduia</taxon>
    </lineage>
</organism>
<feature type="binding site" evidence="4">
    <location>
        <position position="344"/>
    </location>
    <ligand>
        <name>S-adenosyl-L-methionine</name>
        <dbReference type="ChEBI" id="CHEBI:59789"/>
    </ligand>
</feature>
<evidence type="ECO:0000259" key="6">
    <source>
        <dbReference type="PROSITE" id="PS50926"/>
    </source>
</evidence>
<dbReference type="NCBIfam" id="TIGR00479">
    <property type="entry name" value="rumA"/>
    <property type="match status" value="1"/>
</dbReference>
<gene>
    <name evidence="7" type="primary">rlmD</name>
    <name evidence="7" type="ORF">FSW04_04725</name>
</gene>
<feature type="binding site" evidence="4">
    <location>
        <position position="323"/>
    </location>
    <ligand>
        <name>S-adenosyl-L-methionine</name>
        <dbReference type="ChEBI" id="CHEBI:59789"/>
    </ligand>
</feature>
<protein>
    <submittedName>
        <fullName evidence="7">23S rRNA (Uracil(1939)-C(5))-methyltransferase RlmD</fullName>
        <ecNumber evidence="7">2.1.1.190</ecNumber>
    </submittedName>
</protein>
<dbReference type="SUPFAM" id="SSF53335">
    <property type="entry name" value="S-adenosyl-L-methionine-dependent methyltransferases"/>
    <property type="match status" value="1"/>
</dbReference>
<dbReference type="RefSeq" id="WP_146916784.1">
    <property type="nucleotide sequence ID" value="NZ_CP042430.1"/>
</dbReference>
<dbReference type="Gene3D" id="2.40.50.140">
    <property type="entry name" value="Nucleic acid-binding proteins"/>
    <property type="match status" value="1"/>
</dbReference>
<dbReference type="InterPro" id="IPR002792">
    <property type="entry name" value="TRAM_dom"/>
</dbReference>
<dbReference type="Gene3D" id="2.40.50.1070">
    <property type="match status" value="1"/>
</dbReference>
<feature type="active site" description="Nucleophile" evidence="4">
    <location>
        <position position="419"/>
    </location>
</feature>
<dbReference type="InterPro" id="IPR010280">
    <property type="entry name" value="U5_MeTrfase_fam"/>
</dbReference>
<evidence type="ECO:0000313" key="7">
    <source>
        <dbReference type="EMBL" id="QEC46961.1"/>
    </source>
</evidence>
<dbReference type="AlphaFoldDB" id="A0A5B8U1W0"/>
<dbReference type="GO" id="GO:0008757">
    <property type="term" value="F:S-adenosylmethionine-dependent methyltransferase activity"/>
    <property type="evidence" value="ECO:0007669"/>
    <property type="project" value="UniProtKB-ARBA"/>
</dbReference>
<dbReference type="Proteomes" id="UP000321805">
    <property type="component" value="Chromosome"/>
</dbReference>
<dbReference type="PROSITE" id="PS50926">
    <property type="entry name" value="TRAM"/>
    <property type="match status" value="1"/>
</dbReference>